<accession>A0A2B7X8R1</accession>
<sequence>MTTLTTGYVPQPTFYQKENQMETIHFDNEISMGSEYPKINQLNLSDQEPAQAGAIQSQIIDPSELLNLPDEEPVPADTTDSETMAATPDEDEATRNRRERGRIASAKYRLKQKAAKAELKKKVYGELNEVTGRRDQSHASSDHSAANREYRDE</sequence>
<protein>
    <recommendedName>
        <fullName evidence="2">BZIP domain-containing protein</fullName>
    </recommendedName>
</protein>
<dbReference type="AlphaFoldDB" id="A0A2B7X8R1"/>
<dbReference type="EMBL" id="PDNA01000190">
    <property type="protein sequence ID" value="PGH05161.1"/>
    <property type="molecule type" value="Genomic_DNA"/>
</dbReference>
<feature type="compositionally biased region" description="Basic and acidic residues" evidence="1">
    <location>
        <begin position="131"/>
        <end position="153"/>
    </location>
</feature>
<organism evidence="3 4">
    <name type="scientific">Polytolypa hystricis (strain UAMH7299)</name>
    <dbReference type="NCBI Taxonomy" id="1447883"/>
    <lineage>
        <taxon>Eukaryota</taxon>
        <taxon>Fungi</taxon>
        <taxon>Dikarya</taxon>
        <taxon>Ascomycota</taxon>
        <taxon>Pezizomycotina</taxon>
        <taxon>Eurotiomycetes</taxon>
        <taxon>Eurotiomycetidae</taxon>
        <taxon>Onygenales</taxon>
        <taxon>Onygenales incertae sedis</taxon>
        <taxon>Polytolypa</taxon>
    </lineage>
</organism>
<dbReference type="Proteomes" id="UP000224634">
    <property type="component" value="Unassembled WGS sequence"/>
</dbReference>
<dbReference type="InterPro" id="IPR004827">
    <property type="entry name" value="bZIP"/>
</dbReference>
<feature type="compositionally biased region" description="Polar residues" evidence="1">
    <location>
        <begin position="48"/>
        <end position="60"/>
    </location>
</feature>
<feature type="domain" description="BZIP" evidence="2">
    <location>
        <begin position="91"/>
        <end position="123"/>
    </location>
</feature>
<feature type="compositionally biased region" description="Basic and acidic residues" evidence="1">
    <location>
        <begin position="115"/>
        <end position="124"/>
    </location>
</feature>
<comment type="caution">
    <text evidence="3">The sequence shown here is derived from an EMBL/GenBank/DDBJ whole genome shotgun (WGS) entry which is preliminary data.</text>
</comment>
<name>A0A2B7X8R1_POLH7</name>
<proteinExistence type="predicted"/>
<evidence type="ECO:0000259" key="2">
    <source>
        <dbReference type="Pfam" id="PF07716"/>
    </source>
</evidence>
<keyword evidence="4" id="KW-1185">Reference proteome</keyword>
<dbReference type="Pfam" id="PF07716">
    <property type="entry name" value="bZIP_2"/>
    <property type="match status" value="1"/>
</dbReference>
<feature type="region of interest" description="Disordered" evidence="1">
    <location>
        <begin position="48"/>
        <end position="153"/>
    </location>
</feature>
<gene>
    <name evidence="3" type="ORF">AJ80_08397</name>
</gene>
<evidence type="ECO:0000313" key="4">
    <source>
        <dbReference type="Proteomes" id="UP000224634"/>
    </source>
</evidence>
<dbReference type="GO" id="GO:0003700">
    <property type="term" value="F:DNA-binding transcription factor activity"/>
    <property type="evidence" value="ECO:0007669"/>
    <property type="project" value="InterPro"/>
</dbReference>
<reference evidence="3 4" key="1">
    <citation type="submission" date="2017-10" db="EMBL/GenBank/DDBJ databases">
        <title>Comparative genomics in systemic dimorphic fungi from Ajellomycetaceae.</title>
        <authorList>
            <person name="Munoz J.F."/>
            <person name="Mcewen J.G."/>
            <person name="Clay O.K."/>
            <person name="Cuomo C.A."/>
        </authorList>
    </citation>
    <scope>NUCLEOTIDE SEQUENCE [LARGE SCALE GENOMIC DNA]</scope>
    <source>
        <strain evidence="3 4">UAMH7299</strain>
    </source>
</reference>
<evidence type="ECO:0000256" key="1">
    <source>
        <dbReference type="SAM" id="MobiDB-lite"/>
    </source>
</evidence>
<evidence type="ECO:0000313" key="3">
    <source>
        <dbReference type="EMBL" id="PGH05161.1"/>
    </source>
</evidence>